<feature type="transmembrane region" description="Helical" evidence="1">
    <location>
        <begin position="114"/>
        <end position="140"/>
    </location>
</feature>
<accession>A0A239KRB1</accession>
<dbReference type="OrthoDB" id="3320984at2"/>
<gene>
    <name evidence="2" type="ORF">SAMN05446037_10527</name>
</gene>
<feature type="transmembrane region" description="Helical" evidence="1">
    <location>
        <begin position="328"/>
        <end position="346"/>
    </location>
</feature>
<feature type="transmembrane region" description="Helical" evidence="1">
    <location>
        <begin position="173"/>
        <end position="190"/>
    </location>
</feature>
<protein>
    <submittedName>
        <fullName evidence="2">Putative MFS transporter, AGZA family, xanthine/uracil permease</fullName>
    </submittedName>
</protein>
<feature type="transmembrane region" description="Helical" evidence="1">
    <location>
        <begin position="48"/>
        <end position="68"/>
    </location>
</feature>
<evidence type="ECO:0000256" key="1">
    <source>
        <dbReference type="SAM" id="Phobius"/>
    </source>
</evidence>
<organism evidence="2 3">
    <name type="scientific">Anaerovirgula multivorans</name>
    <dbReference type="NCBI Taxonomy" id="312168"/>
    <lineage>
        <taxon>Bacteria</taxon>
        <taxon>Bacillati</taxon>
        <taxon>Bacillota</taxon>
        <taxon>Clostridia</taxon>
        <taxon>Peptostreptococcales</taxon>
        <taxon>Natronincolaceae</taxon>
        <taxon>Anaerovirgula</taxon>
    </lineage>
</organism>
<proteinExistence type="predicted"/>
<feature type="transmembrane region" description="Helical" evidence="1">
    <location>
        <begin position="80"/>
        <end position="102"/>
    </location>
</feature>
<feature type="transmembrane region" description="Helical" evidence="1">
    <location>
        <begin position="472"/>
        <end position="489"/>
    </location>
</feature>
<dbReference type="AlphaFoldDB" id="A0A239KRB1"/>
<feature type="transmembrane region" description="Helical" evidence="1">
    <location>
        <begin position="147"/>
        <end position="167"/>
    </location>
</feature>
<keyword evidence="1" id="KW-0812">Transmembrane</keyword>
<feature type="transmembrane region" description="Helical" evidence="1">
    <location>
        <begin position="20"/>
        <end position="42"/>
    </location>
</feature>
<feature type="transmembrane region" description="Helical" evidence="1">
    <location>
        <begin position="352"/>
        <end position="372"/>
    </location>
</feature>
<keyword evidence="3" id="KW-1185">Reference proteome</keyword>
<dbReference type="RefSeq" id="WP_089285433.1">
    <property type="nucleotide sequence ID" value="NZ_FZOJ01000052.1"/>
</dbReference>
<evidence type="ECO:0000313" key="2">
    <source>
        <dbReference type="EMBL" id="SNT20595.1"/>
    </source>
</evidence>
<dbReference type="Proteomes" id="UP000198304">
    <property type="component" value="Unassembled WGS sequence"/>
</dbReference>
<feature type="transmembrane region" description="Helical" evidence="1">
    <location>
        <begin position="234"/>
        <end position="261"/>
    </location>
</feature>
<reference evidence="2 3" key="1">
    <citation type="submission" date="2017-06" db="EMBL/GenBank/DDBJ databases">
        <authorList>
            <person name="Kim H.J."/>
            <person name="Triplett B.A."/>
        </authorList>
    </citation>
    <scope>NUCLEOTIDE SEQUENCE [LARGE SCALE GENOMIC DNA]</scope>
    <source>
        <strain evidence="2 3">SCA</strain>
    </source>
</reference>
<dbReference type="EMBL" id="FZOJ01000052">
    <property type="protein sequence ID" value="SNT20595.1"/>
    <property type="molecule type" value="Genomic_DNA"/>
</dbReference>
<sequence length="508" mass="54556">MKTQNVHYPWFKREDIDGFFALFQNNLANFVLIAVALIGMGYPSNIVYGRIIPGAVISVLFGNIYYAYMANRLAQKEKRVNVTALSYGISTPVMFVYLFGVMAPALSITGDAEIAWRIGMAACFFGGVVEVLGSIIGNWVRKTLPRASMLGALAGVAFTFIGGELFFNTYEMPVIGLTVLAIIMAGLIAKKVMPFKLPVSLFAIIIGTVLAYVLREADISQIADGMSTVGFYPFIPTFGFIQGFGYLIGPMVGLIAILLPISIYNFIETMNNVEAMASAGDDYSASECMLVDGCGIMLGSLFGGVFPTTVYIASIGSKWMNAGRGYSILNGGVFVLASLFGIVAAVSQVIPVPVIAPILVFVGISMVAQAFASVPNKHYPAVVVAMFPYFANYIMTRFNNAAGEVVEGISSGIVPLGQGAMFTGLIWGAITVYMIDNDYTKAAYTALVAATLAGSGFMHAPKLSILYDYKFALGYVIMAGIFILFKYTLKDQETKPALDHEDVGLSVD</sequence>
<dbReference type="PANTHER" id="PTHR31610">
    <property type="entry name" value="SLR0360 PROTEIN"/>
    <property type="match status" value="1"/>
</dbReference>
<dbReference type="PANTHER" id="PTHR31610:SF0">
    <property type="entry name" value="SLC26A_SULP TRANSPORTER DOMAIN-CONTAINING PROTEIN"/>
    <property type="match status" value="1"/>
</dbReference>
<evidence type="ECO:0000313" key="3">
    <source>
        <dbReference type="Proteomes" id="UP000198304"/>
    </source>
</evidence>
<feature type="transmembrane region" description="Helical" evidence="1">
    <location>
        <begin position="416"/>
        <end position="435"/>
    </location>
</feature>
<keyword evidence="1" id="KW-1133">Transmembrane helix</keyword>
<name>A0A239KRB1_9FIRM</name>
<keyword evidence="1" id="KW-0472">Membrane</keyword>
<feature type="transmembrane region" description="Helical" evidence="1">
    <location>
        <begin position="197"/>
        <end position="214"/>
    </location>
</feature>
<feature type="transmembrane region" description="Helical" evidence="1">
    <location>
        <begin position="379"/>
        <end position="396"/>
    </location>
</feature>